<gene>
    <name evidence="1" type="ORF">M9Y10_030261</name>
</gene>
<dbReference type="EMBL" id="JAPFFF010000004">
    <property type="protein sequence ID" value="KAK8893005.1"/>
    <property type="molecule type" value="Genomic_DNA"/>
</dbReference>
<proteinExistence type="predicted"/>
<dbReference type="Gene3D" id="1.25.40.10">
    <property type="entry name" value="Tetratricopeptide repeat domain"/>
    <property type="match status" value="1"/>
</dbReference>
<evidence type="ECO:0000313" key="1">
    <source>
        <dbReference type="EMBL" id="KAK8893005.1"/>
    </source>
</evidence>
<reference evidence="1 2" key="1">
    <citation type="submission" date="2024-04" db="EMBL/GenBank/DDBJ databases">
        <title>Tritrichomonas musculus Genome.</title>
        <authorList>
            <person name="Alves-Ferreira E."/>
            <person name="Grigg M."/>
            <person name="Lorenzi H."/>
            <person name="Galac M."/>
        </authorList>
    </citation>
    <scope>NUCLEOTIDE SEQUENCE [LARGE SCALE GENOMIC DNA]</scope>
    <source>
        <strain evidence="1 2">EAF2021</strain>
    </source>
</reference>
<name>A0ABR2KPG8_9EUKA</name>
<protein>
    <submittedName>
        <fullName evidence="1">Uncharacterized protein</fullName>
    </submittedName>
</protein>
<keyword evidence="2" id="KW-1185">Reference proteome</keyword>
<dbReference type="InterPro" id="IPR011990">
    <property type="entry name" value="TPR-like_helical_dom_sf"/>
</dbReference>
<dbReference type="Proteomes" id="UP001470230">
    <property type="component" value="Unassembled WGS sequence"/>
</dbReference>
<comment type="caution">
    <text evidence="1">The sequence shown here is derived from an EMBL/GenBank/DDBJ whole genome shotgun (WGS) entry which is preliminary data.</text>
</comment>
<dbReference type="SUPFAM" id="SSF81901">
    <property type="entry name" value="HCP-like"/>
    <property type="match status" value="1"/>
</dbReference>
<evidence type="ECO:0000313" key="2">
    <source>
        <dbReference type="Proteomes" id="UP001470230"/>
    </source>
</evidence>
<organism evidence="1 2">
    <name type="scientific">Tritrichomonas musculus</name>
    <dbReference type="NCBI Taxonomy" id="1915356"/>
    <lineage>
        <taxon>Eukaryota</taxon>
        <taxon>Metamonada</taxon>
        <taxon>Parabasalia</taxon>
        <taxon>Tritrichomonadida</taxon>
        <taxon>Tritrichomonadidae</taxon>
        <taxon>Tritrichomonas</taxon>
    </lineage>
</organism>
<accession>A0ABR2KPG8</accession>
<sequence length="279" mass="32467">MIYPLEEFDKLSKNNQNLVEISEKDSEKSFLVGRFLIEGKNGFPHNIKLGPKYIEHSVHEKCVEAIFYYTELLIKGKIIPEDLAKANKYLTQASQLLNTKDSRQFLLRGLMSYKKNKMKEAVKFYSEGIKLGDAVCMYEGTEKNDKESINHFIKSNELCYSKSGHFLRSLNSLNQIKPFSKLPSETQMIFIKNMDNEQGSEFESIFLSPKKTEKVFFNKLMKSSEFYECLNHYQHINIEVGYPSESFKSILDLAIKIHKKNHNKLIIGLVFTSFRKQLK</sequence>